<evidence type="ECO:0000313" key="2">
    <source>
        <dbReference type="EMBL" id="GAA4468852.1"/>
    </source>
</evidence>
<gene>
    <name evidence="2" type="ORF">GCM10023093_27270</name>
</gene>
<keyword evidence="1" id="KW-0732">Signal</keyword>
<evidence type="ECO:0000256" key="1">
    <source>
        <dbReference type="SAM" id="SignalP"/>
    </source>
</evidence>
<dbReference type="PROSITE" id="PS51257">
    <property type="entry name" value="PROKAR_LIPOPROTEIN"/>
    <property type="match status" value="1"/>
</dbReference>
<evidence type="ECO:0000313" key="3">
    <source>
        <dbReference type="Proteomes" id="UP001500067"/>
    </source>
</evidence>
<keyword evidence="3" id="KW-1185">Reference proteome</keyword>
<feature type="chain" id="PRO_5045946431" description="Transporter" evidence="1">
    <location>
        <begin position="21"/>
        <end position="302"/>
    </location>
</feature>
<proteinExistence type="predicted"/>
<sequence>MKNIILVAAALFAAGNAAYACDVCGAGAGGQYIGLLPAFSRNFAGIQYLRSDMYGAFASAYKGRPDEHTHDVFHTLQVWGRYRIGRYQVFAFVPYRYNVRRSTETGDLASSGMGDVSLLLNRVFVERQQGRVRHTLFGGLGAKLPTGHYTSIMGAGNVQAMSPGTGSWDVLANANYTLLRGNSGMNADVSGTLTTTSPGGYRYGSRVGMGVSVFRAYTVGQVRISPQVGVRYEYAQADEYEHYKGWVNTASGGDILFASTGAQVAYRQHGIRAMCLAPVYAHYAGGDIRPNYRTETGYFILF</sequence>
<dbReference type="RefSeq" id="WP_345084215.1">
    <property type="nucleotide sequence ID" value="NZ_BAABFA010000019.1"/>
</dbReference>
<dbReference type="Proteomes" id="UP001500067">
    <property type="component" value="Unassembled WGS sequence"/>
</dbReference>
<feature type="signal peptide" evidence="1">
    <location>
        <begin position="1"/>
        <end position="20"/>
    </location>
</feature>
<name>A0ABP8NNL2_9BACT</name>
<protein>
    <recommendedName>
        <fullName evidence="4">Transporter</fullName>
    </recommendedName>
</protein>
<organism evidence="2 3">
    <name type="scientific">Nemorincola caseinilytica</name>
    <dbReference type="NCBI Taxonomy" id="2054315"/>
    <lineage>
        <taxon>Bacteria</taxon>
        <taxon>Pseudomonadati</taxon>
        <taxon>Bacteroidota</taxon>
        <taxon>Chitinophagia</taxon>
        <taxon>Chitinophagales</taxon>
        <taxon>Chitinophagaceae</taxon>
        <taxon>Nemorincola</taxon>
    </lineage>
</organism>
<comment type="caution">
    <text evidence="2">The sequence shown here is derived from an EMBL/GenBank/DDBJ whole genome shotgun (WGS) entry which is preliminary data.</text>
</comment>
<evidence type="ECO:0008006" key="4">
    <source>
        <dbReference type="Google" id="ProtNLM"/>
    </source>
</evidence>
<accession>A0ABP8NNL2</accession>
<reference evidence="3" key="1">
    <citation type="journal article" date="2019" name="Int. J. Syst. Evol. Microbiol.">
        <title>The Global Catalogue of Microorganisms (GCM) 10K type strain sequencing project: providing services to taxonomists for standard genome sequencing and annotation.</title>
        <authorList>
            <consortium name="The Broad Institute Genomics Platform"/>
            <consortium name="The Broad Institute Genome Sequencing Center for Infectious Disease"/>
            <person name="Wu L."/>
            <person name="Ma J."/>
        </authorList>
    </citation>
    <scope>NUCLEOTIDE SEQUENCE [LARGE SCALE GENOMIC DNA]</scope>
    <source>
        <strain evidence="3">JCM 32105</strain>
    </source>
</reference>
<dbReference type="EMBL" id="BAABFA010000019">
    <property type="protein sequence ID" value="GAA4468852.1"/>
    <property type="molecule type" value="Genomic_DNA"/>
</dbReference>